<comment type="caution">
    <text evidence="3">The sequence shown here is derived from an EMBL/GenBank/DDBJ whole genome shotgun (WGS) entry which is preliminary data.</text>
</comment>
<feature type="domain" description="Pleckstrin-like plant" evidence="2">
    <location>
        <begin position="303"/>
        <end position="401"/>
    </location>
</feature>
<dbReference type="Pfam" id="PF08458">
    <property type="entry name" value="PH_2"/>
    <property type="match status" value="1"/>
</dbReference>
<evidence type="ECO:0000259" key="2">
    <source>
        <dbReference type="Pfam" id="PF08458"/>
    </source>
</evidence>
<accession>A0A9Q0CZ60</accession>
<dbReference type="PANTHER" id="PTHR31351:SF43">
    <property type="entry name" value="OS02G0689600 PROTEIN"/>
    <property type="match status" value="1"/>
</dbReference>
<dbReference type="InterPro" id="IPR008546">
    <property type="entry name" value="VAN3-bd-like_auxin_canal"/>
</dbReference>
<dbReference type="EMBL" id="JAMQYH010000001">
    <property type="protein sequence ID" value="KAJ1702902.1"/>
    <property type="molecule type" value="Genomic_DNA"/>
</dbReference>
<dbReference type="InterPro" id="IPR013666">
    <property type="entry name" value="PH_pln"/>
</dbReference>
<feature type="domain" description="VAN3-binding protein-like auxin canalisation" evidence="1">
    <location>
        <begin position="161"/>
        <end position="285"/>
    </location>
</feature>
<evidence type="ECO:0000313" key="4">
    <source>
        <dbReference type="Proteomes" id="UP001151287"/>
    </source>
</evidence>
<dbReference type="GO" id="GO:0010305">
    <property type="term" value="P:leaf vascular tissue pattern formation"/>
    <property type="evidence" value="ECO:0007669"/>
    <property type="project" value="TreeGrafter"/>
</dbReference>
<dbReference type="Pfam" id="PF05703">
    <property type="entry name" value="Auxin_canalis"/>
    <property type="match status" value="1"/>
</dbReference>
<keyword evidence="4" id="KW-1185">Reference proteome</keyword>
<dbReference type="InterPro" id="IPR040269">
    <property type="entry name" value="VAB"/>
</dbReference>
<protein>
    <recommendedName>
        <fullName evidence="5">PH domain-containing protein</fullName>
    </recommendedName>
</protein>
<evidence type="ECO:0008006" key="5">
    <source>
        <dbReference type="Google" id="ProtNLM"/>
    </source>
</evidence>
<name>A0A9Q0CZ60_9POAL</name>
<dbReference type="GO" id="GO:0010087">
    <property type="term" value="P:phloem or xylem histogenesis"/>
    <property type="evidence" value="ECO:0007669"/>
    <property type="project" value="TreeGrafter"/>
</dbReference>
<sequence>MQRNHVIVSCSLALGYKFPLLLPNSTRSKRMNRIDSEKENNNLQLSKRYIPLETPRSLQEAMQYLSRTWSPSSSTYVDQLLSASSLMSIDQRKQDKSADHEEQDYKLQMCTDTMQKMEQLWMVVPSGKVHNSVSHKNSKLHSSWKGILTGEVVTNLSWGYRRKKKEEMRMHAAQVNATLSVAKLAAAIAGVVSNSHMEPSKSRDLCIAHLGEEIDGKMGMVVTSATALVAAVCAEAAESMGASKKQVAMAMDMGAETRNPADLVMLTANAATCLRGVSALKLRGLANDFALEGSKIVERGILLPVHIPSGSIQLRWVHIHVNHKKIILKLGKKCLYGAFKAYKEYIILEKIEEATKGNSPRKENCCFVITLSTSGGTIELLFEDRKHYTIWNNAIFNLMLNSQ</sequence>
<reference evidence="3" key="1">
    <citation type="journal article" date="2022" name="Cell">
        <title>Repeat-based holocentromeres influence genome architecture and karyotype evolution.</title>
        <authorList>
            <person name="Hofstatter P.G."/>
            <person name="Thangavel G."/>
            <person name="Lux T."/>
            <person name="Neumann P."/>
            <person name="Vondrak T."/>
            <person name="Novak P."/>
            <person name="Zhang M."/>
            <person name="Costa L."/>
            <person name="Castellani M."/>
            <person name="Scott A."/>
            <person name="Toegelov H."/>
            <person name="Fuchs J."/>
            <person name="Mata-Sucre Y."/>
            <person name="Dias Y."/>
            <person name="Vanzela A.L.L."/>
            <person name="Huettel B."/>
            <person name="Almeida C.C.S."/>
            <person name="Simkova H."/>
            <person name="Souza G."/>
            <person name="Pedrosa-Harand A."/>
            <person name="Macas J."/>
            <person name="Mayer K.F.X."/>
            <person name="Houben A."/>
            <person name="Marques A."/>
        </authorList>
    </citation>
    <scope>NUCLEOTIDE SEQUENCE</scope>
    <source>
        <strain evidence="3">RhyBre1mFocal</strain>
    </source>
</reference>
<dbReference type="PANTHER" id="PTHR31351">
    <property type="entry name" value="EXPRESSED PROTEIN"/>
    <property type="match status" value="1"/>
</dbReference>
<organism evidence="3 4">
    <name type="scientific">Rhynchospora breviuscula</name>
    <dbReference type="NCBI Taxonomy" id="2022672"/>
    <lineage>
        <taxon>Eukaryota</taxon>
        <taxon>Viridiplantae</taxon>
        <taxon>Streptophyta</taxon>
        <taxon>Embryophyta</taxon>
        <taxon>Tracheophyta</taxon>
        <taxon>Spermatophyta</taxon>
        <taxon>Magnoliopsida</taxon>
        <taxon>Liliopsida</taxon>
        <taxon>Poales</taxon>
        <taxon>Cyperaceae</taxon>
        <taxon>Cyperoideae</taxon>
        <taxon>Rhynchosporeae</taxon>
        <taxon>Rhynchospora</taxon>
    </lineage>
</organism>
<dbReference type="Proteomes" id="UP001151287">
    <property type="component" value="Unassembled WGS sequence"/>
</dbReference>
<dbReference type="GO" id="GO:0009734">
    <property type="term" value="P:auxin-activated signaling pathway"/>
    <property type="evidence" value="ECO:0007669"/>
    <property type="project" value="TreeGrafter"/>
</dbReference>
<gene>
    <name evidence="3" type="ORF">LUZ63_002681</name>
</gene>
<dbReference type="AlphaFoldDB" id="A0A9Q0CZ60"/>
<dbReference type="OrthoDB" id="684573at2759"/>
<proteinExistence type="predicted"/>
<evidence type="ECO:0000313" key="3">
    <source>
        <dbReference type="EMBL" id="KAJ1702902.1"/>
    </source>
</evidence>
<evidence type="ECO:0000259" key="1">
    <source>
        <dbReference type="Pfam" id="PF05703"/>
    </source>
</evidence>